<comment type="caution">
    <text evidence="1">The sequence shown here is derived from an EMBL/GenBank/DDBJ whole genome shotgun (WGS) entry which is preliminary data.</text>
</comment>
<dbReference type="Proteomes" id="UP000005512">
    <property type="component" value="Unassembled WGS sequence"/>
</dbReference>
<name>D1NZK7_9GAMM</name>
<organism evidence="1 2">
    <name type="scientific">Providencia rustigianii DSM 4541</name>
    <dbReference type="NCBI Taxonomy" id="500637"/>
    <lineage>
        <taxon>Bacteria</taxon>
        <taxon>Pseudomonadati</taxon>
        <taxon>Pseudomonadota</taxon>
        <taxon>Gammaproteobacteria</taxon>
        <taxon>Enterobacterales</taxon>
        <taxon>Morganellaceae</taxon>
        <taxon>Providencia</taxon>
    </lineage>
</organism>
<sequence>MVTLNGFQSIPNFLMSKLGIFWLQISSIQKFDAHISWQIKNLMAR</sequence>
<dbReference type="AlphaFoldDB" id="D1NZK7"/>
<dbReference type="EMBL" id="ABXV02000013">
    <property type="protein sequence ID" value="EFB73272.1"/>
    <property type="molecule type" value="Genomic_DNA"/>
</dbReference>
<evidence type="ECO:0000313" key="2">
    <source>
        <dbReference type="Proteomes" id="UP000005512"/>
    </source>
</evidence>
<keyword evidence="2" id="KW-1185">Reference proteome</keyword>
<dbReference type="STRING" id="500637.PROVRUST_05360"/>
<accession>D1NZK7</accession>
<dbReference type="HOGENOM" id="CLU_3204003_0_0_6"/>
<gene>
    <name evidence="1" type="ORF">PROVRUST_05360</name>
</gene>
<protein>
    <submittedName>
        <fullName evidence="1">Uncharacterized protein</fullName>
    </submittedName>
</protein>
<proteinExistence type="predicted"/>
<evidence type="ECO:0000313" key="1">
    <source>
        <dbReference type="EMBL" id="EFB73272.1"/>
    </source>
</evidence>
<reference evidence="1" key="1">
    <citation type="submission" date="2009-12" db="EMBL/GenBank/DDBJ databases">
        <authorList>
            <person name="Weinstock G."/>
            <person name="Sodergren E."/>
            <person name="Clifton S."/>
            <person name="Fulton L."/>
            <person name="Fulton B."/>
            <person name="Courtney L."/>
            <person name="Fronick C."/>
            <person name="Harrison M."/>
            <person name="Strong C."/>
            <person name="Farmer C."/>
            <person name="Delahaunty K."/>
            <person name="Markovic C."/>
            <person name="Hall O."/>
            <person name="Minx P."/>
            <person name="Tomlinson C."/>
            <person name="Mitreva M."/>
            <person name="Nelson J."/>
            <person name="Hou S."/>
            <person name="Wollam A."/>
            <person name="Pepin K.H."/>
            <person name="Johnson M."/>
            <person name="Bhonagiri V."/>
            <person name="Nash W.E."/>
            <person name="Warren W."/>
            <person name="Chinwalla A."/>
            <person name="Mardis E.R."/>
            <person name="Wilson R.K."/>
        </authorList>
    </citation>
    <scope>NUCLEOTIDE SEQUENCE [LARGE SCALE GENOMIC DNA]</scope>
    <source>
        <strain evidence="1">DSM 4541</strain>
    </source>
</reference>